<comment type="caution">
    <text evidence="2">The sequence shown here is derived from an EMBL/GenBank/DDBJ whole genome shotgun (WGS) entry which is preliminary data.</text>
</comment>
<evidence type="ECO:0000313" key="3">
    <source>
        <dbReference type="Proteomes" id="UP000646548"/>
    </source>
</evidence>
<dbReference type="AlphaFoldDB" id="A0A834FMX5"/>
<proteinExistence type="predicted"/>
<feature type="compositionally biased region" description="Acidic residues" evidence="1">
    <location>
        <begin position="63"/>
        <end position="79"/>
    </location>
</feature>
<protein>
    <submittedName>
        <fullName evidence="2">Uncharacterized protein</fullName>
    </submittedName>
</protein>
<sequence length="104" mass="11940">MEQKKRLKLKKQRWQLGFLENHYVDLCLPSRLRGRCVSGRRGGSGGTARNAPFRASHLTEEPREAEEEEKGEEEEEEKEDSVCSEVMLESFDEESSQPLPSSRS</sequence>
<evidence type="ECO:0000256" key="1">
    <source>
        <dbReference type="SAM" id="MobiDB-lite"/>
    </source>
</evidence>
<evidence type="ECO:0000313" key="2">
    <source>
        <dbReference type="EMBL" id="KAF6736695.1"/>
    </source>
</evidence>
<dbReference type="Proteomes" id="UP000646548">
    <property type="component" value="Unassembled WGS sequence"/>
</dbReference>
<dbReference type="EMBL" id="WKFB01000081">
    <property type="protein sequence ID" value="KAF6736695.1"/>
    <property type="molecule type" value="Genomic_DNA"/>
</dbReference>
<name>A0A834FMX5_ORYME</name>
<feature type="region of interest" description="Disordered" evidence="1">
    <location>
        <begin position="39"/>
        <end position="104"/>
    </location>
</feature>
<reference evidence="2" key="1">
    <citation type="journal article" name="BMC Genomics">
        <title>Long-read sequencing and de novo genome assembly of marine medaka (Oryzias melastigma).</title>
        <authorList>
            <person name="Liang P."/>
            <person name="Saqib H.S.A."/>
            <person name="Ni X."/>
            <person name="Shen Y."/>
        </authorList>
    </citation>
    <scope>NUCLEOTIDE SEQUENCE</scope>
    <source>
        <strain evidence="2">Bigg-433</strain>
    </source>
</reference>
<organism evidence="2 3">
    <name type="scientific">Oryzias melastigma</name>
    <name type="common">Marine medaka</name>
    <dbReference type="NCBI Taxonomy" id="30732"/>
    <lineage>
        <taxon>Eukaryota</taxon>
        <taxon>Metazoa</taxon>
        <taxon>Chordata</taxon>
        <taxon>Craniata</taxon>
        <taxon>Vertebrata</taxon>
        <taxon>Euteleostomi</taxon>
        <taxon>Actinopterygii</taxon>
        <taxon>Neopterygii</taxon>
        <taxon>Teleostei</taxon>
        <taxon>Neoteleostei</taxon>
        <taxon>Acanthomorphata</taxon>
        <taxon>Ovalentaria</taxon>
        <taxon>Atherinomorphae</taxon>
        <taxon>Beloniformes</taxon>
        <taxon>Adrianichthyidae</taxon>
        <taxon>Oryziinae</taxon>
        <taxon>Oryzias</taxon>
    </lineage>
</organism>
<accession>A0A834FMX5</accession>
<gene>
    <name evidence="2" type="ORF">FQA47_017438</name>
</gene>